<dbReference type="PROSITE" id="PS50862">
    <property type="entry name" value="AA_TRNA_LIGASE_II"/>
    <property type="match status" value="1"/>
</dbReference>
<dbReference type="NCBIfam" id="TIGR00457">
    <property type="entry name" value="asnS"/>
    <property type="match status" value="1"/>
</dbReference>
<evidence type="ECO:0000313" key="9">
    <source>
        <dbReference type="EMBL" id="ACI17460.1"/>
    </source>
</evidence>
<name>B5Y849_COPPD</name>
<keyword evidence="10" id="KW-1185">Reference proteome</keyword>
<organism evidence="9 10">
    <name type="scientific">Coprothermobacter proteolyticus (strain ATCC 35245 / DSM 5265 / OCM 4 / BT)</name>
    <dbReference type="NCBI Taxonomy" id="309798"/>
    <lineage>
        <taxon>Bacteria</taxon>
        <taxon>Pseudomonadati</taxon>
        <taxon>Coprothermobacterota</taxon>
        <taxon>Coprothermobacteria</taxon>
        <taxon>Coprothermobacterales</taxon>
        <taxon>Coprothermobacteraceae</taxon>
        <taxon>Coprothermobacter</taxon>
    </lineage>
</organism>
<dbReference type="InterPro" id="IPR004364">
    <property type="entry name" value="Aa-tRNA-synt_II"/>
</dbReference>
<feature type="domain" description="Aminoacyl-transfer RNA synthetases class-II family profile" evidence="8">
    <location>
        <begin position="129"/>
        <end position="428"/>
    </location>
</feature>
<dbReference type="AlphaFoldDB" id="B5Y849"/>
<reference evidence="10" key="1">
    <citation type="submission" date="2008-08" db="EMBL/GenBank/DDBJ databases">
        <title>The complete genome sequence of Coprothermobacter proteolyticus strain ATCC 5245 / DSM 5265 / BT.</title>
        <authorList>
            <person name="Dodson R.J."/>
            <person name="Durkin A.S."/>
            <person name="Wu M."/>
            <person name="Eisen J."/>
            <person name="Sutton G."/>
        </authorList>
    </citation>
    <scope>NUCLEOTIDE SEQUENCE [LARGE SCALE GENOMIC DNA]</scope>
    <source>
        <strain evidence="10">ATCC 35245 / DSM 5265 / OCM 4 / BT</strain>
    </source>
</reference>
<dbReference type="InterPro" id="IPR004522">
    <property type="entry name" value="Asn-tRNA-ligase"/>
</dbReference>
<keyword evidence="6 7" id="KW-0030">Aminoacyl-tRNA synthetase</keyword>
<dbReference type="GO" id="GO:0004816">
    <property type="term" value="F:asparagine-tRNA ligase activity"/>
    <property type="evidence" value="ECO:0007669"/>
    <property type="project" value="UniProtKB-UniRule"/>
</dbReference>
<comment type="subunit">
    <text evidence="7">Homodimer.</text>
</comment>
<dbReference type="Proteomes" id="UP000001732">
    <property type="component" value="Chromosome"/>
</dbReference>
<dbReference type="STRING" id="309798.COPRO5265_0591"/>
<comment type="similarity">
    <text evidence="1 7">Belongs to the class-II aminoacyl-tRNA synthetase family.</text>
</comment>
<dbReference type="EC" id="6.1.1.22" evidence="7"/>
<dbReference type="PANTHER" id="PTHR22594:SF34">
    <property type="entry name" value="ASPARAGINE--TRNA LIGASE, MITOCHONDRIAL-RELATED"/>
    <property type="match status" value="1"/>
</dbReference>
<dbReference type="GO" id="GO:0005524">
    <property type="term" value="F:ATP binding"/>
    <property type="evidence" value="ECO:0007669"/>
    <property type="project" value="UniProtKB-UniRule"/>
</dbReference>
<dbReference type="RefSeq" id="WP_012544112.1">
    <property type="nucleotide sequence ID" value="NC_011295.1"/>
</dbReference>
<sequence>MVSIRDIGKHEGEQVELRGWIHTKREKGKIIFIVMRDGSGFMQVVLEQERLKPDQWEQAKEASLESSIVVKGVAKSEPRAPGGYEIHADHFEAFHITKDWPLGRKEHGIEFLEENRHLWIRSRKQSAILRIRHTIENAMIDFLNENGFYRFDTPIITTAAAEGTTTLFEVDYHGDKAYLSQSGQLYAEAGALALGKVYTFGPTFRAEKSKTRRHLLEFWMIEPEAAWFEYEDNLQLQEQFVSYIVKRVLEENEDDLAILERPLEPLMKVEPPFPRITYTEAVDLLNKNGFDITWGDDLGAPEETFLSNQYEKPVFLTHFPAKIKAFYMQPDPENPEVVLAADLLAPEGYGEIIGGSQRIHDYDLLLQKIREFGLNEEYYQWYLDLRRYGSVPHSGFGIGLERTVAWICKLEHIRETIPFPRMLHKLTP</sequence>
<keyword evidence="3 7" id="KW-0547">Nucleotide-binding</keyword>
<dbReference type="OrthoDB" id="9762036at2"/>
<dbReference type="Gene3D" id="2.40.50.140">
    <property type="entry name" value="Nucleic acid-binding proteins"/>
    <property type="match status" value="1"/>
</dbReference>
<keyword evidence="2 7" id="KW-0436">Ligase</keyword>
<dbReference type="NCBIfam" id="NF003037">
    <property type="entry name" value="PRK03932.1"/>
    <property type="match status" value="1"/>
</dbReference>
<evidence type="ECO:0000256" key="6">
    <source>
        <dbReference type="ARBA" id="ARBA00023146"/>
    </source>
</evidence>
<protein>
    <recommendedName>
        <fullName evidence="7">Asparagine--tRNA ligase</fullName>
        <ecNumber evidence="7">6.1.1.22</ecNumber>
    </recommendedName>
    <alternativeName>
        <fullName evidence="7">Asparaginyl-tRNA synthetase</fullName>
        <shortName evidence="7">AsnRS</shortName>
    </alternativeName>
</protein>
<dbReference type="Pfam" id="PF01336">
    <property type="entry name" value="tRNA_anti-codon"/>
    <property type="match status" value="1"/>
</dbReference>
<dbReference type="SUPFAM" id="SSF55681">
    <property type="entry name" value="Class II aaRS and biotin synthetases"/>
    <property type="match status" value="1"/>
</dbReference>
<dbReference type="InterPro" id="IPR012340">
    <property type="entry name" value="NA-bd_OB-fold"/>
</dbReference>
<dbReference type="GO" id="GO:0005737">
    <property type="term" value="C:cytoplasm"/>
    <property type="evidence" value="ECO:0007669"/>
    <property type="project" value="UniProtKB-SubCell"/>
</dbReference>
<evidence type="ECO:0000256" key="2">
    <source>
        <dbReference type="ARBA" id="ARBA00022598"/>
    </source>
</evidence>
<dbReference type="InterPro" id="IPR045864">
    <property type="entry name" value="aa-tRNA-synth_II/BPL/LPL"/>
</dbReference>
<dbReference type="PRINTS" id="PR01042">
    <property type="entry name" value="TRNASYNTHASP"/>
</dbReference>
<evidence type="ECO:0000256" key="7">
    <source>
        <dbReference type="HAMAP-Rule" id="MF_00534"/>
    </source>
</evidence>
<evidence type="ECO:0000256" key="5">
    <source>
        <dbReference type="ARBA" id="ARBA00022917"/>
    </source>
</evidence>
<dbReference type="InterPro" id="IPR002312">
    <property type="entry name" value="Asp/Asn-tRNA-synth_IIb"/>
</dbReference>
<dbReference type="SUPFAM" id="SSF50249">
    <property type="entry name" value="Nucleic acid-binding proteins"/>
    <property type="match status" value="1"/>
</dbReference>
<dbReference type="NCBIfam" id="NF003483">
    <property type="entry name" value="PRK05159.1"/>
    <property type="match status" value="1"/>
</dbReference>
<dbReference type="InterPro" id="IPR006195">
    <property type="entry name" value="aa-tRNA-synth_II"/>
</dbReference>
<keyword evidence="4 7" id="KW-0067">ATP-binding</keyword>
<comment type="catalytic activity">
    <reaction evidence="7">
        <text>tRNA(Asn) + L-asparagine + ATP = L-asparaginyl-tRNA(Asn) + AMP + diphosphate + H(+)</text>
        <dbReference type="Rhea" id="RHEA:11180"/>
        <dbReference type="Rhea" id="RHEA-COMP:9659"/>
        <dbReference type="Rhea" id="RHEA-COMP:9674"/>
        <dbReference type="ChEBI" id="CHEBI:15378"/>
        <dbReference type="ChEBI" id="CHEBI:30616"/>
        <dbReference type="ChEBI" id="CHEBI:33019"/>
        <dbReference type="ChEBI" id="CHEBI:58048"/>
        <dbReference type="ChEBI" id="CHEBI:78442"/>
        <dbReference type="ChEBI" id="CHEBI:78515"/>
        <dbReference type="ChEBI" id="CHEBI:456215"/>
        <dbReference type="EC" id="6.1.1.22"/>
    </reaction>
</comment>
<comment type="subcellular location">
    <subcellularLocation>
        <location evidence="7">Cytoplasm</location>
    </subcellularLocation>
</comment>
<proteinExistence type="inferred from homology"/>
<dbReference type="EMBL" id="CP001145">
    <property type="protein sequence ID" value="ACI17460.1"/>
    <property type="molecule type" value="Genomic_DNA"/>
</dbReference>
<reference evidence="9 10" key="2">
    <citation type="journal article" date="2014" name="Genome Announc.">
        <title>Complete Genome Sequence of Coprothermobacter proteolyticus DSM 5265.</title>
        <authorList>
            <person name="Alexiev A."/>
            <person name="Coil D.A."/>
            <person name="Badger J.H."/>
            <person name="Enticknap J."/>
            <person name="Ward N."/>
            <person name="Robb F.T."/>
            <person name="Eisen J.A."/>
        </authorList>
    </citation>
    <scope>NUCLEOTIDE SEQUENCE [LARGE SCALE GENOMIC DNA]</scope>
    <source>
        <strain evidence="10">ATCC 35245 / DSM 5265 / OCM 4 / BT</strain>
    </source>
</reference>
<evidence type="ECO:0000256" key="3">
    <source>
        <dbReference type="ARBA" id="ARBA00022741"/>
    </source>
</evidence>
<accession>B5Y849</accession>
<evidence type="ECO:0000256" key="4">
    <source>
        <dbReference type="ARBA" id="ARBA00022840"/>
    </source>
</evidence>
<dbReference type="GO" id="GO:0006421">
    <property type="term" value="P:asparaginyl-tRNA aminoacylation"/>
    <property type="evidence" value="ECO:0007669"/>
    <property type="project" value="UniProtKB-UniRule"/>
</dbReference>
<dbReference type="HAMAP" id="MF_00534">
    <property type="entry name" value="Asn_tRNA_synth"/>
    <property type="match status" value="1"/>
</dbReference>
<dbReference type="InterPro" id="IPR004365">
    <property type="entry name" value="NA-bd_OB_tRNA"/>
</dbReference>
<keyword evidence="7" id="KW-0963">Cytoplasm</keyword>
<dbReference type="PANTHER" id="PTHR22594">
    <property type="entry name" value="ASPARTYL/LYSYL-TRNA SYNTHETASE"/>
    <property type="match status" value="1"/>
</dbReference>
<evidence type="ECO:0000256" key="1">
    <source>
        <dbReference type="ARBA" id="ARBA00008226"/>
    </source>
</evidence>
<gene>
    <name evidence="7 9" type="primary">asnS</name>
    <name evidence="9" type="ordered locus">COPRO5265_0591</name>
</gene>
<evidence type="ECO:0000259" key="8">
    <source>
        <dbReference type="PROSITE" id="PS50862"/>
    </source>
</evidence>
<dbReference type="Gene3D" id="3.30.930.10">
    <property type="entry name" value="Bira Bifunctional Protein, Domain 2"/>
    <property type="match status" value="1"/>
</dbReference>
<evidence type="ECO:0000313" key="10">
    <source>
        <dbReference type="Proteomes" id="UP000001732"/>
    </source>
</evidence>
<dbReference type="Pfam" id="PF00152">
    <property type="entry name" value="tRNA-synt_2"/>
    <property type="match status" value="1"/>
</dbReference>
<dbReference type="KEGG" id="cpo:COPRO5265_0591"/>
<dbReference type="GO" id="GO:0003676">
    <property type="term" value="F:nucleic acid binding"/>
    <property type="evidence" value="ECO:0007669"/>
    <property type="project" value="InterPro"/>
</dbReference>
<keyword evidence="5 7" id="KW-0648">Protein biosynthesis</keyword>
<dbReference type="CDD" id="cd00776">
    <property type="entry name" value="AsxRS_core"/>
    <property type="match status" value="1"/>
</dbReference>
<dbReference type="eggNOG" id="COG0017">
    <property type="taxonomic scope" value="Bacteria"/>
</dbReference>